<organism evidence="2 3">
    <name type="scientific">Catenulispora subtropica</name>
    <dbReference type="NCBI Taxonomy" id="450798"/>
    <lineage>
        <taxon>Bacteria</taxon>
        <taxon>Bacillati</taxon>
        <taxon>Actinomycetota</taxon>
        <taxon>Actinomycetes</taxon>
        <taxon>Catenulisporales</taxon>
        <taxon>Catenulisporaceae</taxon>
        <taxon>Catenulispora</taxon>
    </lineage>
</organism>
<dbReference type="EMBL" id="BAAAQM010000035">
    <property type="protein sequence ID" value="GAA1985382.1"/>
    <property type="molecule type" value="Genomic_DNA"/>
</dbReference>
<dbReference type="Proteomes" id="UP001499854">
    <property type="component" value="Unassembled WGS sequence"/>
</dbReference>
<dbReference type="PANTHER" id="PTHR40763:SF5">
    <property type="entry name" value="MEMBRANE PROTEIN"/>
    <property type="match status" value="1"/>
</dbReference>
<keyword evidence="3" id="KW-1185">Reference proteome</keyword>
<dbReference type="PANTHER" id="PTHR40763">
    <property type="entry name" value="MEMBRANE PROTEIN-RELATED"/>
    <property type="match status" value="1"/>
</dbReference>
<protein>
    <recommendedName>
        <fullName evidence="1">DUF1707 domain-containing protein</fullName>
    </recommendedName>
</protein>
<accession>A0ABN2SEJ2</accession>
<evidence type="ECO:0000259" key="1">
    <source>
        <dbReference type="Pfam" id="PF08044"/>
    </source>
</evidence>
<gene>
    <name evidence="2" type="ORF">GCM10009838_54660</name>
</gene>
<sequence>MPDNPPNSPALRASDADRDRTIDVLRTAVADGRLLPAEFDERVDAALAARTHGALAELTADLGAAPAVSATALVVPRGGPPVEKLTIKEKWSSVQRDGHWTLPERLVVRTAWSGVVLDLTDTVRTGPELVIELKVRGGSVELVLAPGMVVDANGLSARFSGVDIARDGGGDTPQILSIHLVGRIKHGSVSARWQAPRG</sequence>
<reference evidence="2 3" key="1">
    <citation type="journal article" date="2019" name="Int. J. Syst. Evol. Microbiol.">
        <title>The Global Catalogue of Microorganisms (GCM) 10K type strain sequencing project: providing services to taxonomists for standard genome sequencing and annotation.</title>
        <authorList>
            <consortium name="The Broad Institute Genomics Platform"/>
            <consortium name="The Broad Institute Genome Sequencing Center for Infectious Disease"/>
            <person name="Wu L."/>
            <person name="Ma J."/>
        </authorList>
    </citation>
    <scope>NUCLEOTIDE SEQUENCE [LARGE SCALE GENOMIC DNA]</scope>
    <source>
        <strain evidence="2 3">JCM 16013</strain>
    </source>
</reference>
<evidence type="ECO:0000313" key="3">
    <source>
        <dbReference type="Proteomes" id="UP001499854"/>
    </source>
</evidence>
<name>A0ABN2SEJ2_9ACTN</name>
<dbReference type="RefSeq" id="WP_344659986.1">
    <property type="nucleotide sequence ID" value="NZ_BAAAQM010000035.1"/>
</dbReference>
<evidence type="ECO:0000313" key="2">
    <source>
        <dbReference type="EMBL" id="GAA1985382.1"/>
    </source>
</evidence>
<dbReference type="InterPro" id="IPR012551">
    <property type="entry name" value="DUF1707_SHOCT-like"/>
</dbReference>
<proteinExistence type="predicted"/>
<dbReference type="Pfam" id="PF08044">
    <property type="entry name" value="DUF1707"/>
    <property type="match status" value="1"/>
</dbReference>
<comment type="caution">
    <text evidence="2">The sequence shown here is derived from an EMBL/GenBank/DDBJ whole genome shotgun (WGS) entry which is preliminary data.</text>
</comment>
<feature type="domain" description="DUF1707" evidence="1">
    <location>
        <begin position="11"/>
        <end position="62"/>
    </location>
</feature>